<reference evidence="4 5" key="1">
    <citation type="submission" date="2010-12" db="EMBL/GenBank/DDBJ databases">
        <authorList>
            <person name="Muzny D."/>
            <person name="Qin X."/>
            <person name="Deng J."/>
            <person name="Jiang H."/>
            <person name="Liu Y."/>
            <person name="Qu J."/>
            <person name="Song X.-Z."/>
            <person name="Zhang L."/>
            <person name="Thornton R."/>
            <person name="Coyle M."/>
            <person name="Francisco L."/>
            <person name="Jackson L."/>
            <person name="Javaid M."/>
            <person name="Korchina V."/>
            <person name="Kovar C."/>
            <person name="Mata R."/>
            <person name="Mathew T."/>
            <person name="Ngo R."/>
            <person name="Nguyen L."/>
            <person name="Nguyen N."/>
            <person name="Okwuonu G."/>
            <person name="Ongeri F."/>
            <person name="Pham C."/>
            <person name="Simmons D."/>
            <person name="Wilczek-Boney K."/>
            <person name="Hale W."/>
            <person name="Jakkamsetti A."/>
            <person name="Pham P."/>
            <person name="Ruth R."/>
            <person name="San Lucas F."/>
            <person name="Warren J."/>
            <person name="Zhang J."/>
            <person name="Zhao Z."/>
            <person name="Zhou C."/>
            <person name="Zhu D."/>
            <person name="Lee S."/>
            <person name="Bess C."/>
            <person name="Blankenburg K."/>
            <person name="Forbes L."/>
            <person name="Fu Q."/>
            <person name="Gubbala S."/>
            <person name="Hirani K."/>
            <person name="Jayaseelan J.C."/>
            <person name="Lara F."/>
            <person name="Munidasa M."/>
            <person name="Palculict T."/>
            <person name="Patil S."/>
            <person name="Pu L.-L."/>
            <person name="Saada N."/>
            <person name="Tang L."/>
            <person name="Weissenberger G."/>
            <person name="Zhu Y."/>
            <person name="Hemphill L."/>
            <person name="Shang Y."/>
            <person name="Youmans B."/>
            <person name="Ayvaz T."/>
            <person name="Ross M."/>
            <person name="Santibanez J."/>
            <person name="Aqrawi P."/>
            <person name="Gross S."/>
            <person name="Joshi V."/>
            <person name="Fowler G."/>
            <person name="Nazareth L."/>
            <person name="Reid J."/>
            <person name="Worley K."/>
            <person name="Petrosino J."/>
            <person name="Highlander S."/>
            <person name="Gibbs R."/>
        </authorList>
    </citation>
    <scope>NUCLEOTIDE SEQUENCE [LARGE SCALE GENOMIC DNA]</scope>
    <source>
        <strain evidence="5">DSM 15952 / CCUG 50447 / LMG 22039 / TP 1.5</strain>
    </source>
</reference>
<gene>
    <name evidence="4" type="primary">rfbP</name>
    <name evidence="4" type="ORF">HMPREF9088_0302</name>
</gene>
<accession>E6LD62</accession>
<evidence type="ECO:0000313" key="4">
    <source>
        <dbReference type="EMBL" id="EFU74843.1"/>
    </source>
</evidence>
<keyword evidence="2" id="KW-0472">Membrane</keyword>
<evidence type="ECO:0000256" key="2">
    <source>
        <dbReference type="SAM" id="Phobius"/>
    </source>
</evidence>
<dbReference type="EMBL" id="AEPV01000011">
    <property type="protein sequence ID" value="EFU74843.1"/>
    <property type="molecule type" value="Genomic_DNA"/>
</dbReference>
<dbReference type="STRING" id="888064.HMPREF9088_0302"/>
<dbReference type="Pfam" id="PF02397">
    <property type="entry name" value="Bac_transf"/>
    <property type="match status" value="1"/>
</dbReference>
<dbReference type="HOGENOM" id="CLU_024920_1_4_9"/>
<name>E6LD62_ENTI1</name>
<dbReference type="eggNOG" id="COG2148">
    <property type="taxonomic scope" value="Bacteria"/>
</dbReference>
<comment type="similarity">
    <text evidence="1">Belongs to the bacterial sugar transferase family.</text>
</comment>
<feature type="domain" description="Bacterial sugar transferase" evidence="3">
    <location>
        <begin position="38"/>
        <end position="226"/>
    </location>
</feature>
<dbReference type="Proteomes" id="UP000010296">
    <property type="component" value="Unassembled WGS sequence"/>
</dbReference>
<protein>
    <submittedName>
        <fullName evidence="4">Bacterial sugar transferase</fullName>
        <ecNumber evidence="4">2.4.1.-</ecNumber>
    </submittedName>
</protein>
<keyword evidence="5" id="KW-1185">Reference proteome</keyword>
<evidence type="ECO:0000256" key="1">
    <source>
        <dbReference type="ARBA" id="ARBA00006464"/>
    </source>
</evidence>
<dbReference type="PANTHER" id="PTHR30576:SF10">
    <property type="entry name" value="SLL5057 PROTEIN"/>
    <property type="match status" value="1"/>
</dbReference>
<dbReference type="InterPro" id="IPR003362">
    <property type="entry name" value="Bact_transf"/>
</dbReference>
<keyword evidence="2" id="KW-1133">Transmembrane helix</keyword>
<sequence length="232" mass="26319">MELDLGKPVEKKSKSNQTQKSILTKADINTGKPFLLTKRFIDVVGSSIGLILTSPIMAWAIYRIKKEEKGSPVIFAQERIGKDGKSFTMYKFRSMCVDAEERLAELLDQNEIEGAMFKIKDDPRVTKIGKLLRKTSIDELPQLWNVLKGDMSLIGPRPGLSRELVEYDEYDMQRLLVKPGCSGLWQVSGRNDVHFKGMVDLDVEYIKNQSILNDIHIVLKTVKIMIKPNGAY</sequence>
<dbReference type="AlphaFoldDB" id="E6LD62"/>
<evidence type="ECO:0000313" key="5">
    <source>
        <dbReference type="Proteomes" id="UP000010296"/>
    </source>
</evidence>
<dbReference type="RefSeq" id="WP_007207323.1">
    <property type="nucleotide sequence ID" value="NZ_GL622241.1"/>
</dbReference>
<dbReference type="EC" id="2.4.1.-" evidence="4"/>
<keyword evidence="4" id="KW-0808">Transferase</keyword>
<organism evidence="4 5">
    <name type="scientific">Enterococcus italicus (strain DSM 15952 / CCUG 50447 / LMG 22039 / TP 1.5)</name>
    <dbReference type="NCBI Taxonomy" id="888064"/>
    <lineage>
        <taxon>Bacteria</taxon>
        <taxon>Bacillati</taxon>
        <taxon>Bacillota</taxon>
        <taxon>Bacilli</taxon>
        <taxon>Lactobacillales</taxon>
        <taxon>Enterococcaceae</taxon>
        <taxon>Enterococcus</taxon>
    </lineage>
</organism>
<keyword evidence="4" id="KW-0328">Glycosyltransferase</keyword>
<comment type="caution">
    <text evidence="4">The sequence shown here is derived from an EMBL/GenBank/DDBJ whole genome shotgun (WGS) entry which is preliminary data.</text>
</comment>
<dbReference type="GO" id="GO:0016780">
    <property type="term" value="F:phosphotransferase activity, for other substituted phosphate groups"/>
    <property type="evidence" value="ECO:0007669"/>
    <property type="project" value="TreeGrafter"/>
</dbReference>
<proteinExistence type="inferred from homology"/>
<dbReference type="GO" id="GO:0016757">
    <property type="term" value="F:glycosyltransferase activity"/>
    <property type="evidence" value="ECO:0007669"/>
    <property type="project" value="UniProtKB-KW"/>
</dbReference>
<feature type="transmembrane region" description="Helical" evidence="2">
    <location>
        <begin position="43"/>
        <end position="62"/>
    </location>
</feature>
<evidence type="ECO:0000259" key="3">
    <source>
        <dbReference type="Pfam" id="PF02397"/>
    </source>
</evidence>
<keyword evidence="2" id="KW-0812">Transmembrane</keyword>
<dbReference type="PANTHER" id="PTHR30576">
    <property type="entry name" value="COLANIC BIOSYNTHESIS UDP-GLUCOSE LIPID CARRIER TRANSFERASE"/>
    <property type="match status" value="1"/>
</dbReference>